<dbReference type="Proteomes" id="UP000000600">
    <property type="component" value="Unassembled WGS sequence"/>
</dbReference>
<dbReference type="GeneID" id="5031821"/>
<keyword evidence="2" id="KW-1185">Reference proteome</keyword>
<dbReference type="KEGG" id="ptm:GSPATT00001680001"/>
<gene>
    <name evidence="1" type="ORF">GSPATT00001680001</name>
</gene>
<reference evidence="1 2" key="1">
    <citation type="journal article" date="2006" name="Nature">
        <title>Global trends of whole-genome duplications revealed by the ciliate Paramecium tetraurelia.</title>
        <authorList>
            <consortium name="Genoscope"/>
            <person name="Aury J.-M."/>
            <person name="Jaillon O."/>
            <person name="Duret L."/>
            <person name="Noel B."/>
            <person name="Jubin C."/>
            <person name="Porcel B.M."/>
            <person name="Segurens B."/>
            <person name="Daubin V."/>
            <person name="Anthouard V."/>
            <person name="Aiach N."/>
            <person name="Arnaiz O."/>
            <person name="Billaut A."/>
            <person name="Beisson J."/>
            <person name="Blanc I."/>
            <person name="Bouhouche K."/>
            <person name="Camara F."/>
            <person name="Duharcourt S."/>
            <person name="Guigo R."/>
            <person name="Gogendeau D."/>
            <person name="Katinka M."/>
            <person name="Keller A.-M."/>
            <person name="Kissmehl R."/>
            <person name="Klotz C."/>
            <person name="Koll F."/>
            <person name="Le Moue A."/>
            <person name="Lepere C."/>
            <person name="Malinsky S."/>
            <person name="Nowacki M."/>
            <person name="Nowak J.K."/>
            <person name="Plattner H."/>
            <person name="Poulain J."/>
            <person name="Ruiz F."/>
            <person name="Serrano V."/>
            <person name="Zagulski M."/>
            <person name="Dessen P."/>
            <person name="Betermier M."/>
            <person name="Weissenbach J."/>
            <person name="Scarpelli C."/>
            <person name="Schachter V."/>
            <person name="Sperling L."/>
            <person name="Meyer E."/>
            <person name="Cohen J."/>
            <person name="Wincker P."/>
        </authorList>
    </citation>
    <scope>NUCLEOTIDE SEQUENCE [LARGE SCALE GENOMIC DNA]</scope>
    <source>
        <strain evidence="1 2">Stock d4-2</strain>
    </source>
</reference>
<proteinExistence type="predicted"/>
<dbReference type="HOGENOM" id="CLU_1581556_0_0_1"/>
<name>A0D6H2_PARTE</name>
<dbReference type="InParanoid" id="A0D6H2"/>
<protein>
    <submittedName>
        <fullName evidence="1">Uncharacterized protein</fullName>
    </submittedName>
</protein>
<organism evidence="1 2">
    <name type="scientific">Paramecium tetraurelia</name>
    <dbReference type="NCBI Taxonomy" id="5888"/>
    <lineage>
        <taxon>Eukaryota</taxon>
        <taxon>Sar</taxon>
        <taxon>Alveolata</taxon>
        <taxon>Ciliophora</taxon>
        <taxon>Intramacronucleata</taxon>
        <taxon>Oligohymenophorea</taxon>
        <taxon>Peniculida</taxon>
        <taxon>Parameciidae</taxon>
        <taxon>Paramecium</taxon>
    </lineage>
</organism>
<dbReference type="OMA" id="VICAKMK"/>
<evidence type="ECO:0000313" key="1">
    <source>
        <dbReference type="EMBL" id="CAK78639.1"/>
    </source>
</evidence>
<accession>A0D6H2</accession>
<dbReference type="EMBL" id="CT868318">
    <property type="protein sequence ID" value="CAK78639.1"/>
    <property type="molecule type" value="Genomic_DNA"/>
</dbReference>
<dbReference type="AlphaFoldDB" id="A0D6H2"/>
<evidence type="ECO:0000313" key="2">
    <source>
        <dbReference type="Proteomes" id="UP000000600"/>
    </source>
</evidence>
<dbReference type="RefSeq" id="XP_001446036.1">
    <property type="nucleotide sequence ID" value="XM_001445999.1"/>
</dbReference>
<sequence length="169" mass="20758">MDILLINVDLRTERLDMIELRLNQIINQILININTYVNLNLHIKLCQIIEFRDQRYLQNLQQISQQTLQYDYHKFEKIQTQFVIKLYWWCNPIYQFILYFINNVQKFQTVTQDYRLVRRSKRDKYIQNMAQINNGFTSKRVICAKMKKEIYESGQADLALRDQQKWKIR</sequence>